<keyword evidence="1" id="KW-0175">Coiled coil</keyword>
<evidence type="ECO:0000256" key="1">
    <source>
        <dbReference type="SAM" id="Coils"/>
    </source>
</evidence>
<proteinExistence type="predicted"/>
<protein>
    <submittedName>
        <fullName evidence="2">UDP-N-acetylglucosamine enolpyruvyl transferase</fullName>
    </submittedName>
</protein>
<organism evidence="2">
    <name type="scientific">Vecturithrix granuli</name>
    <dbReference type="NCBI Taxonomy" id="1499967"/>
    <lineage>
        <taxon>Bacteria</taxon>
        <taxon>Candidatus Moduliflexota</taxon>
        <taxon>Candidatus Vecturitrichia</taxon>
        <taxon>Candidatus Vecturitrichales</taxon>
        <taxon>Candidatus Vecturitrichaceae</taxon>
        <taxon>Candidatus Vecturithrix</taxon>
    </lineage>
</organism>
<name>A0A0S6W931_VECG1</name>
<reference evidence="2" key="1">
    <citation type="journal article" date="2015" name="PeerJ">
        <title>First genomic representation of candidate bacterial phylum KSB3 points to enhanced environmental sensing as a trigger of wastewater bulking.</title>
        <authorList>
            <person name="Sekiguchi Y."/>
            <person name="Ohashi A."/>
            <person name="Parks D.H."/>
            <person name="Yamauchi T."/>
            <person name="Tyson G.W."/>
            <person name="Hugenholtz P."/>
        </authorList>
    </citation>
    <scope>NUCLEOTIDE SEQUENCE [LARGE SCALE GENOMIC DNA]</scope>
</reference>
<dbReference type="GO" id="GO:0016740">
    <property type="term" value="F:transferase activity"/>
    <property type="evidence" value="ECO:0007669"/>
    <property type="project" value="UniProtKB-KW"/>
</dbReference>
<feature type="coiled-coil region" evidence="1">
    <location>
        <begin position="66"/>
        <end position="93"/>
    </location>
</feature>
<keyword evidence="2" id="KW-0808">Transferase</keyword>
<evidence type="ECO:0000313" key="3">
    <source>
        <dbReference type="Proteomes" id="UP000030661"/>
    </source>
</evidence>
<dbReference type="Proteomes" id="UP000030661">
    <property type="component" value="Unassembled WGS sequence"/>
</dbReference>
<dbReference type="EMBL" id="DF820463">
    <property type="protein sequence ID" value="GAK54930.1"/>
    <property type="molecule type" value="Genomic_DNA"/>
</dbReference>
<sequence>MMAITEELKAALIEEINEDAAFGYDLFRAIIRGAEDRIATAAYLDQALARQSEEINERFKQVDRRFEQVDQRLDQLDLRIESVKEELKHFIDRKLGYIGSRWGEDIESTYRNFAQTIVT</sequence>
<dbReference type="Gene3D" id="3.90.20.10">
    <property type="match status" value="1"/>
</dbReference>
<keyword evidence="3" id="KW-1185">Reference proteome</keyword>
<gene>
    <name evidence="2" type="ORF">U27_01761</name>
</gene>
<dbReference type="AlphaFoldDB" id="A0A0S6W931"/>
<dbReference type="HOGENOM" id="CLU_2056740_0_0_0"/>
<accession>A0A0S6W931</accession>
<evidence type="ECO:0000313" key="2">
    <source>
        <dbReference type="EMBL" id="GAK54930.1"/>
    </source>
</evidence>